<dbReference type="Proteomes" id="UP001183585">
    <property type="component" value="Unassembled WGS sequence"/>
</dbReference>
<keyword evidence="2" id="KW-1185">Reference proteome</keyword>
<sequence length="61" mass="6534">MEQRLAAGGLVLELAAEDTDRLEVTMGFRPQAYGPLRGELTVAGRLGRVFPAYGGSRAQLT</sequence>
<gene>
    <name evidence="1" type="ORF">J2S48_004620</name>
</gene>
<evidence type="ECO:0000313" key="2">
    <source>
        <dbReference type="Proteomes" id="UP001183585"/>
    </source>
</evidence>
<evidence type="ECO:0000313" key="1">
    <source>
        <dbReference type="EMBL" id="MDR7385105.1"/>
    </source>
</evidence>
<dbReference type="RefSeq" id="WP_274997380.1">
    <property type="nucleotide sequence ID" value="NZ_JAJQQP010000015.1"/>
</dbReference>
<organism evidence="1 2">
    <name type="scientific">Promicromonospora iranensis</name>
    <dbReference type="NCBI Taxonomy" id="1105144"/>
    <lineage>
        <taxon>Bacteria</taxon>
        <taxon>Bacillati</taxon>
        <taxon>Actinomycetota</taxon>
        <taxon>Actinomycetes</taxon>
        <taxon>Micrococcales</taxon>
        <taxon>Promicromonosporaceae</taxon>
        <taxon>Promicromonospora</taxon>
    </lineage>
</organism>
<reference evidence="1 2" key="1">
    <citation type="submission" date="2023-07" db="EMBL/GenBank/DDBJ databases">
        <title>Sequencing the genomes of 1000 actinobacteria strains.</title>
        <authorList>
            <person name="Klenk H.-P."/>
        </authorList>
    </citation>
    <scope>NUCLEOTIDE SEQUENCE [LARGE SCALE GENOMIC DNA]</scope>
    <source>
        <strain evidence="1 2">DSM 45554</strain>
    </source>
</reference>
<comment type="caution">
    <text evidence="1">The sequence shown here is derived from an EMBL/GenBank/DDBJ whole genome shotgun (WGS) entry which is preliminary data.</text>
</comment>
<proteinExistence type="predicted"/>
<accession>A0ABU2CUV0</accession>
<protein>
    <submittedName>
        <fullName evidence="1">Uncharacterized protein</fullName>
    </submittedName>
</protein>
<name>A0ABU2CUV0_9MICO</name>
<dbReference type="EMBL" id="JAVDYE010000001">
    <property type="protein sequence ID" value="MDR7385105.1"/>
    <property type="molecule type" value="Genomic_DNA"/>
</dbReference>